<evidence type="ECO:0000256" key="1">
    <source>
        <dbReference type="ARBA" id="ARBA00004141"/>
    </source>
</evidence>
<reference evidence="8" key="1">
    <citation type="submission" date="2022-10" db="EMBL/GenBank/DDBJ databases">
        <title>The complete genomes of actinobacterial strains from the NBC collection.</title>
        <authorList>
            <person name="Joergensen T.S."/>
            <person name="Alvarez Arevalo M."/>
            <person name="Sterndorff E.B."/>
            <person name="Faurdal D."/>
            <person name="Vuksanovic O."/>
            <person name="Mourched A.-S."/>
            <person name="Charusanti P."/>
            <person name="Shaw S."/>
            <person name="Blin K."/>
            <person name="Weber T."/>
        </authorList>
    </citation>
    <scope>NUCLEOTIDE SEQUENCE</scope>
    <source>
        <strain evidence="8">NBC_00222</strain>
    </source>
</reference>
<keyword evidence="2 6" id="KW-0812">Transmembrane</keyword>
<feature type="transmembrane region" description="Helical" evidence="6">
    <location>
        <begin position="215"/>
        <end position="236"/>
    </location>
</feature>
<feature type="transmembrane region" description="Helical" evidence="6">
    <location>
        <begin position="275"/>
        <end position="297"/>
    </location>
</feature>
<proteinExistence type="predicted"/>
<gene>
    <name evidence="8" type="ORF">OHA16_15970</name>
</gene>
<evidence type="ECO:0000313" key="8">
    <source>
        <dbReference type="EMBL" id="WUQ84331.1"/>
    </source>
</evidence>
<sequence>MTAAPGQEAGQEPTQGPAQESAQGPAPEPKKGFAAELKGAVTPRAALLVIGVLLLQLGFVTSYVGALHHPAPHELSIAVVAPPQVSPKFVQGLESVPDQAVKAVTAPDAETATEQIKDQKVYAALVVDPASTEDVLLVANARGPSAARAAESIVTGLEKTQGRTVKVEDVVPLAKGDANGLSSFYLVIGWCVGGYLVASILGVSAGAKPANTNRALIRLGTLALYSLAAGIGGAIIVKSVLDALPGPFWSMSAVGALVVFAVGAFTMALQCLFDIVGIGVAVLLFVVLGNPSAGGVFPPPLMPPFWRAIGAWFPNGAGTDATRSIAYFDGTALTKPLLVLLAWALVGIAVTFAAVLRRPSHRSRELVES</sequence>
<dbReference type="RefSeq" id="WP_328955205.1">
    <property type="nucleotide sequence ID" value="NZ_CP108110.1"/>
</dbReference>
<feature type="transmembrane region" description="Helical" evidence="6">
    <location>
        <begin position="183"/>
        <end position="203"/>
    </location>
</feature>
<feature type="compositionally biased region" description="Polar residues" evidence="5">
    <location>
        <begin position="12"/>
        <end position="22"/>
    </location>
</feature>
<comment type="subcellular location">
    <subcellularLocation>
        <location evidence="1">Membrane</location>
        <topology evidence="1">Multi-pass membrane protein</topology>
    </subcellularLocation>
</comment>
<dbReference type="EMBL" id="CP108110">
    <property type="protein sequence ID" value="WUQ84331.1"/>
    <property type="molecule type" value="Genomic_DNA"/>
</dbReference>
<evidence type="ECO:0000259" key="7">
    <source>
        <dbReference type="Pfam" id="PF12698"/>
    </source>
</evidence>
<evidence type="ECO:0000313" key="9">
    <source>
        <dbReference type="Proteomes" id="UP001432222"/>
    </source>
</evidence>
<evidence type="ECO:0000256" key="2">
    <source>
        <dbReference type="ARBA" id="ARBA00022692"/>
    </source>
</evidence>
<feature type="transmembrane region" description="Helical" evidence="6">
    <location>
        <begin position="337"/>
        <end position="356"/>
    </location>
</feature>
<evidence type="ECO:0000256" key="4">
    <source>
        <dbReference type="ARBA" id="ARBA00023136"/>
    </source>
</evidence>
<protein>
    <submittedName>
        <fullName evidence="8">ABC transporter permease</fullName>
    </submittedName>
</protein>
<keyword evidence="3 6" id="KW-1133">Transmembrane helix</keyword>
<dbReference type="InterPro" id="IPR051328">
    <property type="entry name" value="T7SS_ABC-Transporter"/>
</dbReference>
<keyword evidence="9" id="KW-1185">Reference proteome</keyword>
<feature type="domain" description="ABC-2 type transporter transmembrane" evidence="7">
    <location>
        <begin position="52"/>
        <end position="352"/>
    </location>
</feature>
<name>A0ABZ1U2F0_9ACTN</name>
<dbReference type="PANTHER" id="PTHR43077:SF10">
    <property type="entry name" value="TRANSPORT PERMEASE PROTEIN"/>
    <property type="match status" value="1"/>
</dbReference>
<dbReference type="Pfam" id="PF12698">
    <property type="entry name" value="ABC2_membrane_3"/>
    <property type="match status" value="1"/>
</dbReference>
<feature type="transmembrane region" description="Helical" evidence="6">
    <location>
        <begin position="45"/>
        <end position="66"/>
    </location>
</feature>
<dbReference type="PANTHER" id="PTHR43077">
    <property type="entry name" value="TRANSPORT PERMEASE YVFS-RELATED"/>
    <property type="match status" value="1"/>
</dbReference>
<evidence type="ECO:0000256" key="6">
    <source>
        <dbReference type="SAM" id="Phobius"/>
    </source>
</evidence>
<evidence type="ECO:0000256" key="5">
    <source>
        <dbReference type="SAM" id="MobiDB-lite"/>
    </source>
</evidence>
<organism evidence="8 9">
    <name type="scientific">Kitasatospora purpeofusca</name>
    <dbReference type="NCBI Taxonomy" id="67352"/>
    <lineage>
        <taxon>Bacteria</taxon>
        <taxon>Bacillati</taxon>
        <taxon>Actinomycetota</taxon>
        <taxon>Actinomycetes</taxon>
        <taxon>Kitasatosporales</taxon>
        <taxon>Streptomycetaceae</taxon>
        <taxon>Kitasatospora</taxon>
    </lineage>
</organism>
<feature type="region of interest" description="Disordered" evidence="5">
    <location>
        <begin position="1"/>
        <end position="31"/>
    </location>
</feature>
<dbReference type="Proteomes" id="UP001432222">
    <property type="component" value="Chromosome"/>
</dbReference>
<evidence type="ECO:0000256" key="3">
    <source>
        <dbReference type="ARBA" id="ARBA00022989"/>
    </source>
</evidence>
<dbReference type="InterPro" id="IPR013525">
    <property type="entry name" value="ABC2_TM"/>
</dbReference>
<keyword evidence="4 6" id="KW-0472">Membrane</keyword>
<feature type="transmembrane region" description="Helical" evidence="6">
    <location>
        <begin position="248"/>
        <end position="268"/>
    </location>
</feature>
<accession>A0ABZ1U2F0</accession>